<dbReference type="Pfam" id="PF04434">
    <property type="entry name" value="SWIM"/>
    <property type="match status" value="1"/>
</dbReference>
<evidence type="ECO:0000259" key="3">
    <source>
        <dbReference type="PROSITE" id="PS50966"/>
    </source>
</evidence>
<dbReference type="Proteomes" id="UP000184363">
    <property type="component" value="Unassembled WGS sequence"/>
</dbReference>
<organism evidence="4 5">
    <name type="scientific">Pseudonocardia thermophila</name>
    <dbReference type="NCBI Taxonomy" id="1848"/>
    <lineage>
        <taxon>Bacteria</taxon>
        <taxon>Bacillati</taxon>
        <taxon>Actinomycetota</taxon>
        <taxon>Actinomycetes</taxon>
        <taxon>Pseudonocardiales</taxon>
        <taxon>Pseudonocardiaceae</taxon>
        <taxon>Pseudonocardia</taxon>
    </lineage>
</organism>
<dbReference type="AlphaFoldDB" id="A0A1M6Z1R1"/>
<evidence type="ECO:0000256" key="2">
    <source>
        <dbReference type="SAM" id="MobiDB-lite"/>
    </source>
</evidence>
<keyword evidence="1" id="KW-0863">Zinc-finger</keyword>
<evidence type="ECO:0000313" key="4">
    <source>
        <dbReference type="EMBL" id="SHL24313.1"/>
    </source>
</evidence>
<gene>
    <name evidence="4" type="ORF">SAMN05443637_12230</name>
</gene>
<dbReference type="PANTHER" id="PTHR38133:SF1">
    <property type="entry name" value="SLR1429 PROTEIN"/>
    <property type="match status" value="1"/>
</dbReference>
<keyword evidence="1" id="KW-0479">Metal-binding</keyword>
<dbReference type="STRING" id="1848.SAMN05443637_12230"/>
<evidence type="ECO:0000256" key="1">
    <source>
        <dbReference type="PROSITE-ProRule" id="PRU00325"/>
    </source>
</evidence>
<feature type="domain" description="SWIM-type" evidence="3">
    <location>
        <begin position="142"/>
        <end position="173"/>
    </location>
</feature>
<reference evidence="4 5" key="1">
    <citation type="submission" date="2016-11" db="EMBL/GenBank/DDBJ databases">
        <authorList>
            <person name="Jaros S."/>
            <person name="Januszkiewicz K."/>
            <person name="Wedrychowicz H."/>
        </authorList>
    </citation>
    <scope>NUCLEOTIDE SEQUENCE [LARGE SCALE GENOMIC DNA]</scope>
    <source>
        <strain evidence="4 5">DSM 43832</strain>
    </source>
</reference>
<dbReference type="InterPro" id="IPR007527">
    <property type="entry name" value="Znf_SWIM"/>
</dbReference>
<name>A0A1M6Z1R1_PSETH</name>
<dbReference type="GO" id="GO:0008270">
    <property type="term" value="F:zinc ion binding"/>
    <property type="evidence" value="ECO:0007669"/>
    <property type="project" value="UniProtKB-KW"/>
</dbReference>
<feature type="compositionally biased region" description="Low complexity" evidence="2">
    <location>
        <begin position="231"/>
        <end position="242"/>
    </location>
</feature>
<dbReference type="EMBL" id="FRAP01000022">
    <property type="protein sequence ID" value="SHL24313.1"/>
    <property type="molecule type" value="Genomic_DNA"/>
</dbReference>
<dbReference type="PANTHER" id="PTHR38133">
    <property type="entry name" value="SLR1429 PROTEIN"/>
    <property type="match status" value="1"/>
</dbReference>
<evidence type="ECO:0000313" key="5">
    <source>
        <dbReference type="Proteomes" id="UP000184363"/>
    </source>
</evidence>
<dbReference type="OrthoDB" id="188274at2"/>
<accession>A0A1M6Z1R1</accession>
<sequence>MPDRDGRPWWMEDRPSRPRPVENGIQITATRGPVARTWWSQRFLQVLESLGVGGRLARGRTYARQGQIVTFDIAPGSVLAQVQGTRSRPYAVRIGLPTFGKTEWNQIVQALADDASYTAALLNGELPHQIEELFTEVGSALFPTSIRDLAMDCTCPDTAVPCKHLAAVCYVLAERFDADPFLILLLRGREREDLLDELRRRRATPQSAPADGRAPLDELMDRFYAAGDAPGLGRPPLTGPRTSPDALLDQVPSFPITVHDQDVRELLRPLYRALPDAGG</sequence>
<feature type="region of interest" description="Disordered" evidence="2">
    <location>
        <begin position="229"/>
        <end position="248"/>
    </location>
</feature>
<dbReference type="PROSITE" id="PS50966">
    <property type="entry name" value="ZF_SWIM"/>
    <property type="match status" value="1"/>
</dbReference>
<protein>
    <submittedName>
        <fullName evidence="4">Uncharacterized conserved protein, contains Zn finger domain</fullName>
    </submittedName>
</protein>
<keyword evidence="5" id="KW-1185">Reference proteome</keyword>
<proteinExistence type="predicted"/>
<keyword evidence="1" id="KW-0862">Zinc</keyword>
<dbReference type="RefSeq" id="WP_143172330.1">
    <property type="nucleotide sequence ID" value="NZ_FRAP01000022.1"/>
</dbReference>